<dbReference type="OrthoDB" id="5835829at2759"/>
<organism evidence="1 2">
    <name type="scientific">Senna tora</name>
    <dbReference type="NCBI Taxonomy" id="362788"/>
    <lineage>
        <taxon>Eukaryota</taxon>
        <taxon>Viridiplantae</taxon>
        <taxon>Streptophyta</taxon>
        <taxon>Embryophyta</taxon>
        <taxon>Tracheophyta</taxon>
        <taxon>Spermatophyta</taxon>
        <taxon>Magnoliopsida</taxon>
        <taxon>eudicotyledons</taxon>
        <taxon>Gunneridae</taxon>
        <taxon>Pentapetalae</taxon>
        <taxon>rosids</taxon>
        <taxon>fabids</taxon>
        <taxon>Fabales</taxon>
        <taxon>Fabaceae</taxon>
        <taxon>Caesalpinioideae</taxon>
        <taxon>Cassia clade</taxon>
        <taxon>Senna</taxon>
    </lineage>
</organism>
<gene>
    <name evidence="1" type="ORF">G2W53_031990</name>
</gene>
<proteinExistence type="predicted"/>
<dbReference type="AlphaFoldDB" id="A0A834SVW4"/>
<keyword evidence="2" id="KW-1185">Reference proteome</keyword>
<evidence type="ECO:0000313" key="1">
    <source>
        <dbReference type="EMBL" id="KAF7811014.1"/>
    </source>
</evidence>
<keyword evidence="1" id="KW-0808">Transferase</keyword>
<accession>A0A834SVW4</accession>
<name>A0A834SVW4_9FABA</name>
<dbReference type="Gene3D" id="3.40.50.2000">
    <property type="entry name" value="Glycogen Phosphorylase B"/>
    <property type="match status" value="1"/>
</dbReference>
<sequence>MAVSFYKTFSLLQQPLEQLLQEHQPHCLIADTIFPWATELAAAKFRSIEDKTQRGNPAINKEHECLKWLNSKEPDFWAELYLGIVKKQEKTNEDHQWLPEGLRKDER</sequence>
<comment type="caution">
    <text evidence="1">The sequence shown here is derived from an EMBL/GenBank/DDBJ whole genome shotgun (WGS) entry which is preliminary data.</text>
</comment>
<dbReference type="Proteomes" id="UP000634136">
    <property type="component" value="Unassembled WGS sequence"/>
</dbReference>
<protein>
    <submittedName>
        <fullName evidence="1">Scopoletin glucosyltransferase-like</fullName>
    </submittedName>
</protein>
<dbReference type="EMBL" id="JAAIUW010000010">
    <property type="protein sequence ID" value="KAF7811014.1"/>
    <property type="molecule type" value="Genomic_DNA"/>
</dbReference>
<dbReference type="GO" id="GO:0016740">
    <property type="term" value="F:transferase activity"/>
    <property type="evidence" value="ECO:0007669"/>
    <property type="project" value="UniProtKB-KW"/>
</dbReference>
<reference evidence="1" key="1">
    <citation type="submission" date="2020-09" db="EMBL/GenBank/DDBJ databases">
        <title>Genome-Enabled Discovery of Anthraquinone Biosynthesis in Senna tora.</title>
        <authorList>
            <person name="Kang S.-H."/>
            <person name="Pandey R.P."/>
            <person name="Lee C.-M."/>
            <person name="Sim J.-S."/>
            <person name="Jeong J.-T."/>
            <person name="Choi B.-S."/>
            <person name="Jung M."/>
            <person name="Ginzburg D."/>
            <person name="Zhao K."/>
            <person name="Won S.Y."/>
            <person name="Oh T.-J."/>
            <person name="Yu Y."/>
            <person name="Kim N.-H."/>
            <person name="Lee O.R."/>
            <person name="Lee T.-H."/>
            <person name="Bashyal P."/>
            <person name="Kim T.-S."/>
            <person name="Lee W.-H."/>
            <person name="Kawkins C."/>
            <person name="Kim C.-K."/>
            <person name="Kim J.S."/>
            <person name="Ahn B.O."/>
            <person name="Rhee S.Y."/>
            <person name="Sohng J.K."/>
        </authorList>
    </citation>
    <scope>NUCLEOTIDE SEQUENCE</scope>
    <source>
        <tissue evidence="1">Leaf</tissue>
    </source>
</reference>
<evidence type="ECO:0000313" key="2">
    <source>
        <dbReference type="Proteomes" id="UP000634136"/>
    </source>
</evidence>